<dbReference type="PANTHER" id="PTHR39624:SF2">
    <property type="entry name" value="OSMC-LIKE PROTEIN"/>
    <property type="match status" value="1"/>
</dbReference>
<evidence type="ECO:0000313" key="1">
    <source>
        <dbReference type="EMBL" id="SFJ68754.1"/>
    </source>
</evidence>
<organism evidence="1 2">
    <name type="scientific">Myroides guanonis</name>
    <dbReference type="NCBI Taxonomy" id="1150112"/>
    <lineage>
        <taxon>Bacteria</taxon>
        <taxon>Pseudomonadati</taxon>
        <taxon>Bacteroidota</taxon>
        <taxon>Flavobacteriia</taxon>
        <taxon>Flavobacteriales</taxon>
        <taxon>Flavobacteriaceae</taxon>
        <taxon>Myroides</taxon>
    </lineage>
</organism>
<keyword evidence="2" id="KW-1185">Reference proteome</keyword>
<sequence length="126" mass="14341">MKTLNASIKNTPFKTEINTEDHVIYADEPVELGGENTAPSPFELLVASLASCTLITLKMYANRKEWEIKEIKLKIEYDEESKKIQRVIELIGANSEVNKERMLLIANKCPIHKLLESVLNIKTEII</sequence>
<dbReference type="InterPro" id="IPR036102">
    <property type="entry name" value="OsmC/Ohrsf"/>
</dbReference>
<evidence type="ECO:0000313" key="2">
    <source>
        <dbReference type="Proteomes" id="UP000243887"/>
    </source>
</evidence>
<dbReference type="EMBL" id="FORU01000013">
    <property type="protein sequence ID" value="SFJ68754.1"/>
    <property type="molecule type" value="Genomic_DNA"/>
</dbReference>
<dbReference type="PANTHER" id="PTHR39624">
    <property type="entry name" value="PROTEIN INVOLVED IN RIMO-MEDIATED BETA-METHYLTHIOLATION OF RIBOSOMAL PROTEIN S12 YCAO"/>
    <property type="match status" value="1"/>
</dbReference>
<accession>A0A1I3TCA0</accession>
<reference evidence="2" key="1">
    <citation type="submission" date="2016-10" db="EMBL/GenBank/DDBJ databases">
        <authorList>
            <person name="Varghese N."/>
            <person name="Submissions S."/>
        </authorList>
    </citation>
    <scope>NUCLEOTIDE SEQUENCE [LARGE SCALE GENOMIC DNA]</scope>
    <source>
        <strain evidence="2">DSM 26542</strain>
    </source>
</reference>
<dbReference type="RefSeq" id="WP_090680072.1">
    <property type="nucleotide sequence ID" value="NZ_FORU01000013.1"/>
</dbReference>
<dbReference type="OrthoDB" id="9791538at2"/>
<dbReference type="InterPro" id="IPR003718">
    <property type="entry name" value="OsmC/Ohr_fam"/>
</dbReference>
<protein>
    <submittedName>
        <fullName evidence="1">Putative redox protein</fullName>
    </submittedName>
</protein>
<proteinExistence type="predicted"/>
<dbReference type="InterPro" id="IPR015946">
    <property type="entry name" value="KH_dom-like_a/b"/>
</dbReference>
<dbReference type="STRING" id="1150112.SAMN04487893_11323"/>
<dbReference type="Proteomes" id="UP000243887">
    <property type="component" value="Unassembled WGS sequence"/>
</dbReference>
<dbReference type="AlphaFoldDB" id="A0A1I3TCA0"/>
<dbReference type="Pfam" id="PF02566">
    <property type="entry name" value="OsmC"/>
    <property type="match status" value="1"/>
</dbReference>
<dbReference type="SUPFAM" id="SSF82784">
    <property type="entry name" value="OsmC-like"/>
    <property type="match status" value="1"/>
</dbReference>
<name>A0A1I3TCA0_9FLAO</name>
<dbReference type="Gene3D" id="3.30.300.20">
    <property type="match status" value="1"/>
</dbReference>
<gene>
    <name evidence="1" type="ORF">SAMN04487893_11323</name>
</gene>